<dbReference type="InterPro" id="IPR016158">
    <property type="entry name" value="Cullin_homology"/>
</dbReference>
<dbReference type="AlphaFoldDB" id="A0A7J7NZW0"/>
<dbReference type="InterPro" id="IPR001373">
    <property type="entry name" value="Cullin_N"/>
</dbReference>
<comment type="caution">
    <text evidence="5">The sequence shown here is derived from an EMBL/GenBank/DDBJ whole genome shotgun (WGS) entry which is preliminary data.</text>
</comment>
<dbReference type="OrthoDB" id="1721512at2759"/>
<dbReference type="Gene3D" id="1.20.1310.10">
    <property type="entry name" value="Cullin Repeats"/>
    <property type="match status" value="1"/>
</dbReference>
<organism evidence="5 6">
    <name type="scientific">Kingdonia uniflora</name>
    <dbReference type="NCBI Taxonomy" id="39325"/>
    <lineage>
        <taxon>Eukaryota</taxon>
        <taxon>Viridiplantae</taxon>
        <taxon>Streptophyta</taxon>
        <taxon>Embryophyta</taxon>
        <taxon>Tracheophyta</taxon>
        <taxon>Spermatophyta</taxon>
        <taxon>Magnoliopsida</taxon>
        <taxon>Ranunculales</taxon>
        <taxon>Circaeasteraceae</taxon>
        <taxon>Kingdonia</taxon>
    </lineage>
</organism>
<dbReference type="PROSITE" id="PS50069">
    <property type="entry name" value="CULLIN_2"/>
    <property type="match status" value="1"/>
</dbReference>
<dbReference type="Proteomes" id="UP000541444">
    <property type="component" value="Unassembled WGS sequence"/>
</dbReference>
<evidence type="ECO:0000256" key="1">
    <source>
        <dbReference type="ARBA" id="ARBA00022533"/>
    </source>
</evidence>
<evidence type="ECO:0000313" key="6">
    <source>
        <dbReference type="Proteomes" id="UP000541444"/>
    </source>
</evidence>
<dbReference type="InterPro" id="IPR050929">
    <property type="entry name" value="PFKA"/>
</dbReference>
<proteinExistence type="inferred from homology"/>
<evidence type="ECO:0000259" key="4">
    <source>
        <dbReference type="PROSITE" id="PS50069"/>
    </source>
</evidence>
<accession>A0A7J7NZW0</accession>
<evidence type="ECO:0000256" key="3">
    <source>
        <dbReference type="RuleBase" id="RU003829"/>
    </source>
</evidence>
<dbReference type="InterPro" id="IPR036317">
    <property type="entry name" value="Cullin_homology_sf"/>
</dbReference>
<evidence type="ECO:0000313" key="5">
    <source>
        <dbReference type="EMBL" id="KAF6172458.1"/>
    </source>
</evidence>
<dbReference type="PANTHER" id="PTHR45770">
    <property type="entry name" value="ATP-DEPENDENT 6-PHOSPHOFRUCTOKINASE 1"/>
    <property type="match status" value="1"/>
</dbReference>
<dbReference type="SUPFAM" id="SSF75632">
    <property type="entry name" value="Cullin homology domain"/>
    <property type="match status" value="1"/>
</dbReference>
<evidence type="ECO:0000256" key="2">
    <source>
        <dbReference type="PROSITE-ProRule" id="PRU00330"/>
    </source>
</evidence>
<reference evidence="5 6" key="1">
    <citation type="journal article" date="2020" name="IScience">
        <title>Genome Sequencing of the Endangered Kingdonia uniflora (Circaeasteraceae, Ranunculales) Reveals Potential Mechanisms of Evolutionary Specialization.</title>
        <authorList>
            <person name="Sun Y."/>
            <person name="Deng T."/>
            <person name="Zhang A."/>
            <person name="Moore M.J."/>
            <person name="Landis J.B."/>
            <person name="Lin N."/>
            <person name="Zhang H."/>
            <person name="Zhang X."/>
            <person name="Huang J."/>
            <person name="Zhang X."/>
            <person name="Sun H."/>
            <person name="Wang H."/>
        </authorList>
    </citation>
    <scope>NUCLEOTIDE SEQUENCE [LARGE SCALE GENOMIC DNA]</scope>
    <source>
        <strain evidence="5">TB1705</strain>
        <tissue evidence="5">Leaf</tissue>
    </source>
</reference>
<name>A0A7J7NZW0_9MAGN</name>
<gene>
    <name evidence="5" type="ORF">GIB67_006971</name>
</gene>
<keyword evidence="6" id="KW-1185">Reference proteome</keyword>
<protein>
    <recommendedName>
        <fullName evidence="4">Cullin family profile domain-containing protein</fullName>
    </recommendedName>
</protein>
<feature type="domain" description="Cullin family profile" evidence="4">
    <location>
        <begin position="200"/>
        <end position="301"/>
    </location>
</feature>
<dbReference type="GO" id="GO:0003824">
    <property type="term" value="F:catalytic activity"/>
    <property type="evidence" value="ECO:0007669"/>
    <property type="project" value="UniProtKB-KW"/>
</dbReference>
<dbReference type="Pfam" id="PF00888">
    <property type="entry name" value="Cullin"/>
    <property type="match status" value="1"/>
</dbReference>
<sequence>MIVNLAPKTLQNQNKISEFDHKAFVLEDPPHLTDFLPNLPMYTNPLQNSPAYSIVKQHFVDPEDVVSQKISTQKNSARGVHFRRAGPQEKELQDVLLSEDAFVLSKKEGSGLMYLFFEGKEEELSTLSKLCKDHILAKFIADSFMEYLTPICESLLKKAKDEVGIVFGKSQALLKNEDAERVLLHNVIELSTNYLPNLYFVREMCDDILKKGNLTRIMSGNLMDIEDEIFTDEERQTIDKVVMIISLLSDIDDFIEFYSRELARRLLKKKNGDPREIYAQEMITEQYGVQAIDKMRPMYDE</sequence>
<dbReference type="EMBL" id="JACGCM010000427">
    <property type="protein sequence ID" value="KAF6172458.1"/>
    <property type="molecule type" value="Genomic_DNA"/>
</dbReference>
<comment type="similarity">
    <text evidence="2 3">Belongs to the cullin family.</text>
</comment>
<keyword evidence="1" id="KW-0021">Allosteric enzyme</keyword>